<feature type="transmembrane region" description="Helical" evidence="11">
    <location>
        <begin position="270"/>
        <end position="293"/>
    </location>
</feature>
<keyword evidence="10" id="KW-0961">Cell wall biogenesis/degradation</keyword>
<feature type="transmembrane region" description="Helical" evidence="11">
    <location>
        <begin position="88"/>
        <end position="115"/>
    </location>
</feature>
<dbReference type="CDD" id="cd13123">
    <property type="entry name" value="MATE_MurJ_like"/>
    <property type="match status" value="1"/>
</dbReference>
<evidence type="ECO:0000256" key="11">
    <source>
        <dbReference type="SAM" id="Phobius"/>
    </source>
</evidence>
<dbReference type="Proteomes" id="UP000722121">
    <property type="component" value="Unassembled WGS sequence"/>
</dbReference>
<evidence type="ECO:0000313" key="12">
    <source>
        <dbReference type="EMBL" id="MBN4067331.1"/>
    </source>
</evidence>
<organism evidence="12 13">
    <name type="scientific">Simkania negevensis</name>
    <dbReference type="NCBI Taxonomy" id="83561"/>
    <lineage>
        <taxon>Bacteria</taxon>
        <taxon>Pseudomonadati</taxon>
        <taxon>Chlamydiota</taxon>
        <taxon>Chlamydiia</taxon>
        <taxon>Parachlamydiales</taxon>
        <taxon>Simkaniaceae</taxon>
        <taxon>Simkania</taxon>
    </lineage>
</organism>
<feature type="transmembrane region" description="Helical" evidence="11">
    <location>
        <begin position="322"/>
        <end position="342"/>
    </location>
</feature>
<evidence type="ECO:0000256" key="6">
    <source>
        <dbReference type="ARBA" id="ARBA00022989"/>
    </source>
</evidence>
<name>A0ABS3ARH5_9BACT</name>
<keyword evidence="10" id="KW-0813">Transport</keyword>
<dbReference type="PRINTS" id="PR01806">
    <property type="entry name" value="VIRFACTRMVIN"/>
</dbReference>
<comment type="subcellular location">
    <subcellularLocation>
        <location evidence="1">Cell membrane</location>
        <topology evidence="1">Multi-pass membrane protein</topology>
    </subcellularLocation>
</comment>
<feature type="transmembrane region" description="Helical" evidence="11">
    <location>
        <begin position="127"/>
        <end position="150"/>
    </location>
</feature>
<feature type="transmembrane region" description="Helical" evidence="11">
    <location>
        <begin position="455"/>
        <end position="477"/>
    </location>
</feature>
<evidence type="ECO:0000256" key="5">
    <source>
        <dbReference type="ARBA" id="ARBA00022984"/>
    </source>
</evidence>
<accession>A0ABS3ARH5</accession>
<protein>
    <recommendedName>
        <fullName evidence="10">Lipid II flippase</fullName>
    </recommendedName>
</protein>
<evidence type="ECO:0000256" key="7">
    <source>
        <dbReference type="ARBA" id="ARBA00023136"/>
    </source>
</evidence>
<feature type="transmembrane region" description="Helical" evidence="11">
    <location>
        <begin position="362"/>
        <end position="380"/>
    </location>
</feature>
<evidence type="ECO:0000256" key="1">
    <source>
        <dbReference type="ARBA" id="ARBA00004651"/>
    </source>
</evidence>
<gene>
    <name evidence="12" type="primary">murJ</name>
    <name evidence="12" type="ORF">JYU14_04535</name>
</gene>
<evidence type="ECO:0000256" key="9">
    <source>
        <dbReference type="ARBA" id="ARBA00061532"/>
    </source>
</evidence>
<keyword evidence="6 11" id="KW-1133">Transmembrane helix</keyword>
<keyword evidence="13" id="KW-1185">Reference proteome</keyword>
<sequence length="534" mass="58421">MSKDTTASIIKTSHQFLTGTFASRVTGMCRDVAMAMVFGSAPIIASFMVAYRMSNLLRRVLGEGAMNAAFVPHFEHHRAEDSRRAASFFLSLFLSLTIVLLTIIGVGEVGLFAWLHWVRPDKANVEILILTMVMLPSLLFICLFGIQAALLQCEQRYFASAFVPVLFNIVWIAGVFAARTYHTQKGVLLLAWFVVGAFFVQWVALLPKTLAILKKLGADASVPWTFFSKEVRALIKPLGLGIIGVAAAQVNSALDPLFARYADSSGPAYLWYAIRLQQLPLALFAIALSAALLPPLSRSIRKGKEEEYTSFVSFALRRSTSLMIPLTIAIFVLGTPAIVLIYGHGKFGDHSIAETTRCLWGYAFGLPAMTGVLIFAQAFNAQKRYRITTVASSASCASNILLNTLFVFVFHWGAMSVAIATSISAYINLLILAIPFYKQNKMRQNTSLIRTSAKVLVASIIAFAATGFASSMIFDSLTWAPLFAQKTAFPSTLASQIPPLVVLTGIFFGVLFVAAYLLRAHDLLALLKRTPTQL</sequence>
<feature type="transmembrane region" description="Helical" evidence="11">
    <location>
        <begin position="497"/>
        <end position="518"/>
    </location>
</feature>
<dbReference type="InterPro" id="IPR004268">
    <property type="entry name" value="MurJ"/>
</dbReference>
<keyword evidence="3 11" id="KW-0812">Transmembrane</keyword>
<feature type="transmembrane region" description="Helical" evidence="11">
    <location>
        <begin position="190"/>
        <end position="213"/>
    </location>
</feature>
<dbReference type="InterPro" id="IPR051050">
    <property type="entry name" value="Lipid_II_flippase_MurJ/MviN"/>
</dbReference>
<dbReference type="PIRSF" id="PIRSF002869">
    <property type="entry name" value="MviN"/>
    <property type="match status" value="1"/>
</dbReference>
<comment type="function">
    <text evidence="8 10">Involved in peptidoglycan biosynthesis. Transports lipid-linked peptidoglycan precursors from the inner to the outer leaflet of the cytoplasmic membrane.</text>
</comment>
<keyword evidence="4 10" id="KW-0133">Cell shape</keyword>
<comment type="similarity">
    <text evidence="9 10">Belongs to the MurJ/MviN family.</text>
</comment>
<dbReference type="EMBL" id="JAFITR010000113">
    <property type="protein sequence ID" value="MBN4067331.1"/>
    <property type="molecule type" value="Genomic_DNA"/>
</dbReference>
<evidence type="ECO:0000256" key="10">
    <source>
        <dbReference type="PIRNR" id="PIRNR002869"/>
    </source>
</evidence>
<feature type="transmembrane region" description="Helical" evidence="11">
    <location>
        <begin position="233"/>
        <end position="250"/>
    </location>
</feature>
<evidence type="ECO:0000256" key="3">
    <source>
        <dbReference type="ARBA" id="ARBA00022692"/>
    </source>
</evidence>
<evidence type="ECO:0000313" key="13">
    <source>
        <dbReference type="Proteomes" id="UP000722121"/>
    </source>
</evidence>
<keyword evidence="2 10" id="KW-1003">Cell membrane</keyword>
<dbReference type="PANTHER" id="PTHR47019">
    <property type="entry name" value="LIPID II FLIPPASE MURJ"/>
    <property type="match status" value="1"/>
</dbReference>
<keyword evidence="7 10" id="KW-0472">Membrane</keyword>
<reference evidence="12 13" key="1">
    <citation type="submission" date="2021-02" db="EMBL/GenBank/DDBJ databases">
        <title>Activity-based single-cell genomes from oceanic crustal fluid captures similar information to metagenomic and metatranscriptomic surveys with orders of magnitude less sampling.</title>
        <authorList>
            <person name="D'Angelo T.S."/>
            <person name="Orcutt B.N."/>
        </authorList>
    </citation>
    <scope>NUCLEOTIDE SEQUENCE [LARGE SCALE GENOMIC DNA]</scope>
    <source>
        <strain evidence="12">AH-315-G07</strain>
    </source>
</reference>
<dbReference type="PANTHER" id="PTHR47019:SF1">
    <property type="entry name" value="LIPID II FLIPPASE MURJ"/>
    <property type="match status" value="1"/>
</dbReference>
<evidence type="ECO:0000256" key="8">
    <source>
        <dbReference type="ARBA" id="ARBA00060041"/>
    </source>
</evidence>
<evidence type="ECO:0000256" key="4">
    <source>
        <dbReference type="ARBA" id="ARBA00022960"/>
    </source>
</evidence>
<proteinExistence type="inferred from homology"/>
<feature type="transmembrane region" description="Helical" evidence="11">
    <location>
        <begin position="414"/>
        <end position="434"/>
    </location>
</feature>
<feature type="transmembrane region" description="Helical" evidence="11">
    <location>
        <begin position="157"/>
        <end position="178"/>
    </location>
</feature>
<evidence type="ECO:0000256" key="2">
    <source>
        <dbReference type="ARBA" id="ARBA00022475"/>
    </source>
</evidence>
<feature type="transmembrane region" description="Helical" evidence="11">
    <location>
        <begin position="387"/>
        <end position="408"/>
    </location>
</feature>
<dbReference type="Pfam" id="PF03023">
    <property type="entry name" value="MurJ"/>
    <property type="match status" value="1"/>
</dbReference>
<comment type="caution">
    <text evidence="12">The sequence shown here is derived from an EMBL/GenBank/DDBJ whole genome shotgun (WGS) entry which is preliminary data.</text>
</comment>
<keyword evidence="5 10" id="KW-0573">Peptidoglycan synthesis</keyword>
<feature type="transmembrane region" description="Helical" evidence="11">
    <location>
        <begin position="32"/>
        <end position="51"/>
    </location>
</feature>
<dbReference type="NCBIfam" id="TIGR01695">
    <property type="entry name" value="murJ_mviN"/>
    <property type="match status" value="1"/>
</dbReference>